<accession>A0ABP0LMQ6</accession>
<gene>
    <name evidence="1" type="ORF">SCF082_LOCUS23537</name>
</gene>
<reference evidence="1 2" key="1">
    <citation type="submission" date="2024-02" db="EMBL/GenBank/DDBJ databases">
        <authorList>
            <person name="Chen Y."/>
            <person name="Shah S."/>
            <person name="Dougan E. K."/>
            <person name="Thang M."/>
            <person name="Chan C."/>
        </authorList>
    </citation>
    <scope>NUCLEOTIDE SEQUENCE [LARGE SCALE GENOMIC DNA]</scope>
</reference>
<name>A0ABP0LMQ6_9DINO</name>
<proteinExistence type="predicted"/>
<evidence type="ECO:0000313" key="2">
    <source>
        <dbReference type="Proteomes" id="UP001642464"/>
    </source>
</evidence>
<dbReference type="EMBL" id="CAXAMM010017136">
    <property type="protein sequence ID" value="CAK9040469.1"/>
    <property type="molecule type" value="Genomic_DNA"/>
</dbReference>
<keyword evidence="2" id="KW-1185">Reference proteome</keyword>
<comment type="caution">
    <text evidence="1">The sequence shown here is derived from an EMBL/GenBank/DDBJ whole genome shotgun (WGS) entry which is preliminary data.</text>
</comment>
<protein>
    <submittedName>
        <fullName evidence="1">Uncharacterized protein</fullName>
    </submittedName>
</protein>
<dbReference type="Proteomes" id="UP001642464">
    <property type="component" value="Unassembled WGS sequence"/>
</dbReference>
<sequence>MEHLQQMHLDPPNIDKFLLSDDHPAVQAELERLTAKANNKAPAAKEKWVSLHMTVAEERR</sequence>
<organism evidence="1 2">
    <name type="scientific">Durusdinium trenchii</name>
    <dbReference type="NCBI Taxonomy" id="1381693"/>
    <lineage>
        <taxon>Eukaryota</taxon>
        <taxon>Sar</taxon>
        <taxon>Alveolata</taxon>
        <taxon>Dinophyceae</taxon>
        <taxon>Suessiales</taxon>
        <taxon>Symbiodiniaceae</taxon>
        <taxon>Durusdinium</taxon>
    </lineage>
</organism>
<evidence type="ECO:0000313" key="1">
    <source>
        <dbReference type="EMBL" id="CAK9040469.1"/>
    </source>
</evidence>